<reference evidence="1" key="1">
    <citation type="journal article" date="2020" name="Nat. Genet.">
        <title>Genomic diversifications of five Gossypium allopolyploid species and their impact on cotton improvement.</title>
        <authorList>
            <person name="Chen Z.J."/>
            <person name="Sreedasyam A."/>
            <person name="Ando A."/>
            <person name="Song Q."/>
            <person name="De Santiago L.M."/>
            <person name="Hulse-Kemp A.M."/>
            <person name="Ding M."/>
            <person name="Ye W."/>
            <person name="Kirkbride R.C."/>
            <person name="Jenkins J."/>
            <person name="Plott C."/>
            <person name="Lovell J."/>
            <person name="Lin Y.M."/>
            <person name="Vaughn R."/>
            <person name="Liu B."/>
            <person name="Simpson S."/>
            <person name="Scheffler B.E."/>
            <person name="Wen L."/>
            <person name="Saski C.A."/>
            <person name="Grover C.E."/>
            <person name="Hu G."/>
            <person name="Conover J.L."/>
            <person name="Carlson J.W."/>
            <person name="Shu S."/>
            <person name="Boston L.B."/>
            <person name="Williams M."/>
            <person name="Peterson D.G."/>
            <person name="McGee K."/>
            <person name="Jones D.C."/>
            <person name="Wendel J.F."/>
            <person name="Stelly D.M."/>
            <person name="Grimwood J."/>
            <person name="Schmutz J."/>
        </authorList>
    </citation>
    <scope>NUCLEOTIDE SEQUENCE [LARGE SCALE GENOMIC DNA]</scope>
    <source>
        <strain evidence="1">cv. TM-1</strain>
    </source>
</reference>
<accession>A0ABM3AZT7</accession>
<dbReference type="CDD" id="cd09272">
    <property type="entry name" value="RNase_HI_RT_Ty1"/>
    <property type="match status" value="1"/>
</dbReference>
<gene>
    <name evidence="2" type="primary">LOC121223227</name>
</gene>
<organism evidence="1 2">
    <name type="scientific">Gossypium hirsutum</name>
    <name type="common">Upland cotton</name>
    <name type="synonym">Gossypium mexicanum</name>
    <dbReference type="NCBI Taxonomy" id="3635"/>
    <lineage>
        <taxon>Eukaryota</taxon>
        <taxon>Viridiplantae</taxon>
        <taxon>Streptophyta</taxon>
        <taxon>Embryophyta</taxon>
        <taxon>Tracheophyta</taxon>
        <taxon>Spermatophyta</taxon>
        <taxon>Magnoliopsida</taxon>
        <taxon>eudicotyledons</taxon>
        <taxon>Gunneridae</taxon>
        <taxon>Pentapetalae</taxon>
        <taxon>rosids</taxon>
        <taxon>malvids</taxon>
        <taxon>Malvales</taxon>
        <taxon>Malvaceae</taxon>
        <taxon>Malvoideae</taxon>
        <taxon>Gossypium</taxon>
    </lineage>
</organism>
<evidence type="ECO:0000313" key="1">
    <source>
        <dbReference type="Proteomes" id="UP000818029"/>
    </source>
</evidence>
<dbReference type="PANTHER" id="PTHR11439">
    <property type="entry name" value="GAG-POL-RELATED RETROTRANSPOSON"/>
    <property type="match status" value="1"/>
</dbReference>
<keyword evidence="1" id="KW-1185">Reference proteome</keyword>
<reference evidence="2" key="2">
    <citation type="submission" date="2025-08" db="UniProtKB">
        <authorList>
            <consortium name="RefSeq"/>
        </authorList>
    </citation>
    <scope>IDENTIFICATION</scope>
</reference>
<protein>
    <submittedName>
        <fullName evidence="2">Uncharacterized mitochondrial protein AtMg00810-like</fullName>
    </submittedName>
</protein>
<proteinExistence type="predicted"/>
<sequence length="120" mass="13533">MHKPKKSHYEAAIRIVRYIKKNPRQGILLSAAGRPEINAYCDSDWASCSMTRKSVPGFCIKLGDSLILWKSKKQNTISRSSVEAEYRSMGVTVTELMWIKGLLSELGVEVTKPMMLHCDS</sequence>
<name>A0ABM3AZT7_GOSHI</name>
<dbReference type="Proteomes" id="UP000818029">
    <property type="component" value="Chromosome D11"/>
</dbReference>
<evidence type="ECO:0000313" key="2">
    <source>
        <dbReference type="RefSeq" id="XP_040960292.1"/>
    </source>
</evidence>
<dbReference type="PANTHER" id="PTHR11439:SF464">
    <property type="entry name" value="REVERSE TRANSCRIPTASE TY1_COPIA-TYPE DOMAIN-CONTAINING PROTEIN"/>
    <property type="match status" value="1"/>
</dbReference>
<dbReference type="GeneID" id="121223227"/>
<dbReference type="RefSeq" id="XP_040960292.1">
    <property type="nucleotide sequence ID" value="XM_041104358.1"/>
</dbReference>